<dbReference type="Gene3D" id="1.10.101.10">
    <property type="entry name" value="PGBD-like superfamily/PGBD"/>
    <property type="match status" value="2"/>
</dbReference>
<dbReference type="STRING" id="1798676.A3B90_00165"/>
<evidence type="ECO:0000313" key="3">
    <source>
        <dbReference type="EMBL" id="OGH66412.1"/>
    </source>
</evidence>
<protein>
    <recommendedName>
        <fullName evidence="2">PKD domain-containing protein</fullName>
    </recommendedName>
</protein>
<dbReference type="InterPro" id="IPR005046">
    <property type="entry name" value="DUF285"/>
</dbReference>
<gene>
    <name evidence="3" type="ORF">A3B90_00165</name>
</gene>
<keyword evidence="1" id="KW-0732">Signal</keyword>
<dbReference type="InterPro" id="IPR002477">
    <property type="entry name" value="Peptidoglycan-bd-like"/>
</dbReference>
<dbReference type="PROSITE" id="PS50093">
    <property type="entry name" value="PKD"/>
    <property type="match status" value="1"/>
</dbReference>
<dbReference type="AlphaFoldDB" id="A0A1F6M425"/>
<evidence type="ECO:0000256" key="1">
    <source>
        <dbReference type="SAM" id="SignalP"/>
    </source>
</evidence>
<evidence type="ECO:0000259" key="2">
    <source>
        <dbReference type="PROSITE" id="PS50093"/>
    </source>
</evidence>
<dbReference type="Pfam" id="PF01471">
    <property type="entry name" value="PG_binding_1"/>
    <property type="match status" value="1"/>
</dbReference>
<dbReference type="InterPro" id="IPR011889">
    <property type="entry name" value="Liste_lipo_26"/>
</dbReference>
<name>A0A1F6M425_9BACT</name>
<dbReference type="Pfam" id="PF18998">
    <property type="entry name" value="Flg_new_2"/>
    <property type="match status" value="1"/>
</dbReference>
<proteinExistence type="predicted"/>
<dbReference type="EMBL" id="MFPX01000018">
    <property type="protein sequence ID" value="OGH66412.1"/>
    <property type="molecule type" value="Genomic_DNA"/>
</dbReference>
<feature type="signal peptide" evidence="1">
    <location>
        <begin position="1"/>
        <end position="31"/>
    </location>
</feature>
<feature type="chain" id="PRO_5009525532" description="PKD domain-containing protein" evidence="1">
    <location>
        <begin position="32"/>
        <end position="805"/>
    </location>
</feature>
<dbReference type="InterPro" id="IPR036365">
    <property type="entry name" value="PGBD-like_sf"/>
</dbReference>
<dbReference type="InterPro" id="IPR036366">
    <property type="entry name" value="PGBDSf"/>
</dbReference>
<sequence length="805" mass="87746">MSLHFGIFKKALLLLACIVLGLFFVPKSAYAAGEFITTWKTDNVGTSEPNQITIPTTGEGYNFDVDWGDASSTLGVTTTITHSYPIAGTYTVTVSGTFPRIYFNNSGDKLKILSIEQWGTGQWDYMYAAFKGASNLIINAVDAPDLSNVTTLAEMFNGASSINADLSAWDVSNVTSMGAMFYQASSFNGDVTTWDVSNVTDISGMFGGATVFNRDISAWDVSNVTTLNSSFTGATNFNQDIGGWNVSNVTNMDYTFYNATNFNQDLSAWDVSNVTSMISMFNGSAFNQPLNVWDVSSVTNMVNMFYGTPFNQALNLWDVSSVSTLSGMFSEDIVFNQDISDWDVSSVTDMSFLFYNTQSFNQDISSWNVSNVTNMSGLFAQDSAFNQALNSWDVSNVTNMASMFRSATVFNQPLNSWDVSNVSNMGFMFDNASAFDQDISVWDVSNVNSMFSFLSDVTLSTHNYDALLRSWSLLTLQNNVTFNAGNSPYCASPQRSSILSNFNWTITSDGGLDTCHTVTYSGGAHGSISGFASQGVENASSTLEVSAVPNSGYRFVSWSDGSTLNPRRDTNVVSDMSVTAQFKRISRGGGGARRLIIRKSPTSTPLVITNPLSIPVVSPVTTVPLITSTPGTLTPCSANIYPTQSIRRGVKNDETQVKLLQQYLNTYEHANLVLDGVFDADDETAVIAWQEKYASEILAPWGIVHGTGYIYKTSLQKLKTLFLSQCEGGLPLVSASIPTLFTRDLKFDMVGADVRALQQILGVKETGYFGPLTEAALIEYQKLHNIVPTSGYFGPVTRAIMNNKL</sequence>
<dbReference type="Proteomes" id="UP000178742">
    <property type="component" value="Unassembled WGS sequence"/>
</dbReference>
<dbReference type="NCBIfam" id="TIGR02167">
    <property type="entry name" value="Liste_lipo_26"/>
    <property type="match status" value="7"/>
</dbReference>
<dbReference type="InterPro" id="IPR000601">
    <property type="entry name" value="PKD_dom"/>
</dbReference>
<evidence type="ECO:0000313" key="4">
    <source>
        <dbReference type="Proteomes" id="UP000178742"/>
    </source>
</evidence>
<comment type="caution">
    <text evidence="3">The sequence shown here is derived from an EMBL/GenBank/DDBJ whole genome shotgun (WGS) entry which is preliminary data.</text>
</comment>
<organism evidence="3 4">
    <name type="scientific">Candidatus Magasanikbacteria bacterium RIFCSPHIGHO2_02_FULL_41_13</name>
    <dbReference type="NCBI Taxonomy" id="1798676"/>
    <lineage>
        <taxon>Bacteria</taxon>
        <taxon>Candidatus Magasanikiibacteriota</taxon>
    </lineage>
</organism>
<feature type="domain" description="PKD" evidence="2">
    <location>
        <begin position="57"/>
        <end position="97"/>
    </location>
</feature>
<dbReference type="Pfam" id="PF03382">
    <property type="entry name" value="DUF285"/>
    <property type="match status" value="2"/>
</dbReference>
<dbReference type="InterPro" id="IPR044060">
    <property type="entry name" value="Bacterial_rp_domain"/>
</dbReference>
<dbReference type="SUPFAM" id="SSF47090">
    <property type="entry name" value="PGBD-like"/>
    <property type="match status" value="2"/>
</dbReference>
<dbReference type="CDD" id="cd00146">
    <property type="entry name" value="PKD"/>
    <property type="match status" value="1"/>
</dbReference>
<accession>A0A1F6M425</accession>
<reference evidence="3 4" key="1">
    <citation type="journal article" date="2016" name="Nat. Commun.">
        <title>Thousands of microbial genomes shed light on interconnected biogeochemical processes in an aquifer system.</title>
        <authorList>
            <person name="Anantharaman K."/>
            <person name="Brown C.T."/>
            <person name="Hug L.A."/>
            <person name="Sharon I."/>
            <person name="Castelle C.J."/>
            <person name="Probst A.J."/>
            <person name="Thomas B.C."/>
            <person name="Singh A."/>
            <person name="Wilkins M.J."/>
            <person name="Karaoz U."/>
            <person name="Brodie E.L."/>
            <person name="Williams K.H."/>
            <person name="Hubbard S.S."/>
            <person name="Banfield J.F."/>
        </authorList>
    </citation>
    <scope>NUCLEOTIDE SEQUENCE [LARGE SCALE GENOMIC DNA]</scope>
</reference>